<evidence type="ECO:0000313" key="2">
    <source>
        <dbReference type="EMBL" id="EDW79942.1"/>
    </source>
</evidence>
<dbReference type="EMBL" id="CH964154">
    <property type="protein sequence ID" value="EDW79942.1"/>
    <property type="molecule type" value="Genomic_DNA"/>
</dbReference>
<dbReference type="eggNOG" id="ENOG502TAV4">
    <property type="taxonomic scope" value="Eukaryota"/>
</dbReference>
<dbReference type="SMR" id="B4N6F3"/>
<dbReference type="OrthoDB" id="7866449at2759"/>
<dbReference type="OMA" id="KYQQRMT"/>
<dbReference type="AlphaFoldDB" id="B4N6F3"/>
<evidence type="ECO:0000313" key="3">
    <source>
        <dbReference type="Proteomes" id="UP000007798"/>
    </source>
</evidence>
<name>B4N6F3_DROWI</name>
<dbReference type="STRING" id="7260.B4N6F3"/>
<protein>
    <submittedName>
        <fullName evidence="2">Uncharacterized protein</fullName>
    </submittedName>
</protein>
<proteinExistence type="predicted"/>
<organism evidence="2 3">
    <name type="scientific">Drosophila willistoni</name>
    <name type="common">Fruit fly</name>
    <dbReference type="NCBI Taxonomy" id="7260"/>
    <lineage>
        <taxon>Eukaryota</taxon>
        <taxon>Metazoa</taxon>
        <taxon>Ecdysozoa</taxon>
        <taxon>Arthropoda</taxon>
        <taxon>Hexapoda</taxon>
        <taxon>Insecta</taxon>
        <taxon>Pterygota</taxon>
        <taxon>Neoptera</taxon>
        <taxon>Endopterygota</taxon>
        <taxon>Diptera</taxon>
        <taxon>Brachycera</taxon>
        <taxon>Muscomorpha</taxon>
        <taxon>Ephydroidea</taxon>
        <taxon>Drosophilidae</taxon>
        <taxon>Drosophila</taxon>
        <taxon>Sophophora</taxon>
    </lineage>
</organism>
<dbReference type="KEGG" id="dwi:6646011"/>
<sequence length="229" mass="26354">MAKCSNTLSGLKTSRLEHGMVLLRQEMASIACDRDELHLEQKTRMKNGEALHPEDSVRKLTKRLQDRDMYIAFLEEQIKLTRSKYELKVSDVKIGADLLEQELKKLRHELQEITSKAKDHDQLQQQMDILYSKLSRRNAIIAQYEAQHTEIMSIISQLHQCKMNRLHHQKDIGTQTVQNVKQSTNDTSDATNVHSKLDGTAAKVHKKPVQKFACLTTALRKKIELKTEA</sequence>
<gene>
    <name evidence="2" type="primary">Dwil\GK18048</name>
    <name evidence="2" type="ORF">Dwil_GK18048</name>
</gene>
<feature type="coiled-coil region" evidence="1">
    <location>
        <begin position="89"/>
        <end position="123"/>
    </location>
</feature>
<keyword evidence="3" id="KW-1185">Reference proteome</keyword>
<evidence type="ECO:0000256" key="1">
    <source>
        <dbReference type="SAM" id="Coils"/>
    </source>
</evidence>
<dbReference type="InParanoid" id="B4N6F3"/>
<dbReference type="PhylomeDB" id="B4N6F3"/>
<dbReference type="HOGENOM" id="CLU_116898_0_0_1"/>
<accession>B4N6F3</accession>
<reference evidence="2 3" key="1">
    <citation type="journal article" date="2007" name="Nature">
        <title>Evolution of genes and genomes on the Drosophila phylogeny.</title>
        <authorList>
            <consortium name="Drosophila 12 Genomes Consortium"/>
            <person name="Clark A.G."/>
            <person name="Eisen M.B."/>
            <person name="Smith D.R."/>
            <person name="Bergman C.M."/>
            <person name="Oliver B."/>
            <person name="Markow T.A."/>
            <person name="Kaufman T.C."/>
            <person name="Kellis M."/>
            <person name="Gelbart W."/>
            <person name="Iyer V.N."/>
            <person name="Pollard D.A."/>
            <person name="Sackton T.B."/>
            <person name="Larracuente A.M."/>
            <person name="Singh N.D."/>
            <person name="Abad J.P."/>
            <person name="Abt D.N."/>
            <person name="Adryan B."/>
            <person name="Aguade M."/>
            <person name="Akashi H."/>
            <person name="Anderson W.W."/>
            <person name="Aquadro C.F."/>
            <person name="Ardell D.H."/>
            <person name="Arguello R."/>
            <person name="Artieri C.G."/>
            <person name="Barbash D.A."/>
            <person name="Barker D."/>
            <person name="Barsanti P."/>
            <person name="Batterham P."/>
            <person name="Batzoglou S."/>
            <person name="Begun D."/>
            <person name="Bhutkar A."/>
            <person name="Blanco E."/>
            <person name="Bosak S.A."/>
            <person name="Bradley R.K."/>
            <person name="Brand A.D."/>
            <person name="Brent M.R."/>
            <person name="Brooks A.N."/>
            <person name="Brown R.H."/>
            <person name="Butlin R.K."/>
            <person name="Caggese C."/>
            <person name="Calvi B.R."/>
            <person name="Bernardo de Carvalho A."/>
            <person name="Caspi A."/>
            <person name="Castrezana S."/>
            <person name="Celniker S.E."/>
            <person name="Chang J.L."/>
            <person name="Chapple C."/>
            <person name="Chatterji S."/>
            <person name="Chinwalla A."/>
            <person name="Civetta A."/>
            <person name="Clifton S.W."/>
            <person name="Comeron J.M."/>
            <person name="Costello J.C."/>
            <person name="Coyne J.A."/>
            <person name="Daub J."/>
            <person name="David R.G."/>
            <person name="Delcher A.L."/>
            <person name="Delehaunty K."/>
            <person name="Do C.B."/>
            <person name="Ebling H."/>
            <person name="Edwards K."/>
            <person name="Eickbush T."/>
            <person name="Evans J.D."/>
            <person name="Filipski A."/>
            <person name="Findeiss S."/>
            <person name="Freyhult E."/>
            <person name="Fulton L."/>
            <person name="Fulton R."/>
            <person name="Garcia A.C."/>
            <person name="Gardiner A."/>
            <person name="Garfield D.A."/>
            <person name="Garvin B.E."/>
            <person name="Gibson G."/>
            <person name="Gilbert D."/>
            <person name="Gnerre S."/>
            <person name="Godfrey J."/>
            <person name="Good R."/>
            <person name="Gotea V."/>
            <person name="Gravely B."/>
            <person name="Greenberg A.J."/>
            <person name="Griffiths-Jones S."/>
            <person name="Gross S."/>
            <person name="Guigo R."/>
            <person name="Gustafson E.A."/>
            <person name="Haerty W."/>
            <person name="Hahn M.W."/>
            <person name="Halligan D.L."/>
            <person name="Halpern A.L."/>
            <person name="Halter G.M."/>
            <person name="Han M.V."/>
            <person name="Heger A."/>
            <person name="Hillier L."/>
            <person name="Hinrichs A.S."/>
            <person name="Holmes I."/>
            <person name="Hoskins R.A."/>
            <person name="Hubisz M.J."/>
            <person name="Hultmark D."/>
            <person name="Huntley M.A."/>
            <person name="Jaffe D.B."/>
            <person name="Jagadeeshan S."/>
            <person name="Jeck W.R."/>
            <person name="Johnson J."/>
            <person name="Jones C.D."/>
            <person name="Jordan W.C."/>
            <person name="Karpen G.H."/>
            <person name="Kataoka E."/>
            <person name="Keightley P.D."/>
            <person name="Kheradpour P."/>
            <person name="Kirkness E.F."/>
            <person name="Koerich L.B."/>
            <person name="Kristiansen K."/>
            <person name="Kudrna D."/>
            <person name="Kulathinal R.J."/>
            <person name="Kumar S."/>
            <person name="Kwok R."/>
            <person name="Lander E."/>
            <person name="Langley C.H."/>
            <person name="Lapoint R."/>
            <person name="Lazzaro B.P."/>
            <person name="Lee S.J."/>
            <person name="Levesque L."/>
            <person name="Li R."/>
            <person name="Lin C.F."/>
            <person name="Lin M.F."/>
            <person name="Lindblad-Toh K."/>
            <person name="Llopart A."/>
            <person name="Long M."/>
            <person name="Low L."/>
            <person name="Lozovsky E."/>
            <person name="Lu J."/>
            <person name="Luo M."/>
            <person name="Machado C.A."/>
            <person name="Makalowski W."/>
            <person name="Marzo M."/>
            <person name="Matsuda M."/>
            <person name="Matzkin L."/>
            <person name="McAllister B."/>
            <person name="McBride C.S."/>
            <person name="McKernan B."/>
            <person name="McKernan K."/>
            <person name="Mendez-Lago M."/>
            <person name="Minx P."/>
            <person name="Mollenhauer M.U."/>
            <person name="Montooth K."/>
            <person name="Mount S.M."/>
            <person name="Mu X."/>
            <person name="Myers E."/>
            <person name="Negre B."/>
            <person name="Newfeld S."/>
            <person name="Nielsen R."/>
            <person name="Noor M.A."/>
            <person name="O'Grady P."/>
            <person name="Pachter L."/>
            <person name="Papaceit M."/>
            <person name="Parisi M.J."/>
            <person name="Parisi M."/>
            <person name="Parts L."/>
            <person name="Pedersen J.S."/>
            <person name="Pesole G."/>
            <person name="Phillippy A.M."/>
            <person name="Ponting C.P."/>
            <person name="Pop M."/>
            <person name="Porcelli D."/>
            <person name="Powell J.R."/>
            <person name="Prohaska S."/>
            <person name="Pruitt K."/>
            <person name="Puig M."/>
            <person name="Quesneville H."/>
            <person name="Ram K.R."/>
            <person name="Rand D."/>
            <person name="Rasmussen M.D."/>
            <person name="Reed L.K."/>
            <person name="Reenan R."/>
            <person name="Reily A."/>
            <person name="Remington K.A."/>
            <person name="Rieger T.T."/>
            <person name="Ritchie M.G."/>
            <person name="Robin C."/>
            <person name="Rogers Y.H."/>
            <person name="Rohde C."/>
            <person name="Rozas J."/>
            <person name="Rubenfield M.J."/>
            <person name="Ruiz A."/>
            <person name="Russo S."/>
            <person name="Salzberg S.L."/>
            <person name="Sanchez-Gracia A."/>
            <person name="Saranga D.J."/>
            <person name="Sato H."/>
            <person name="Schaeffer S.W."/>
            <person name="Schatz M.C."/>
            <person name="Schlenke T."/>
            <person name="Schwartz R."/>
            <person name="Segarra C."/>
            <person name="Singh R.S."/>
            <person name="Sirot L."/>
            <person name="Sirota M."/>
            <person name="Sisneros N.B."/>
            <person name="Smith C.D."/>
            <person name="Smith T.F."/>
            <person name="Spieth J."/>
            <person name="Stage D.E."/>
            <person name="Stark A."/>
            <person name="Stephan W."/>
            <person name="Strausberg R.L."/>
            <person name="Strempel S."/>
            <person name="Sturgill D."/>
            <person name="Sutton G."/>
            <person name="Sutton G.G."/>
            <person name="Tao W."/>
            <person name="Teichmann S."/>
            <person name="Tobari Y.N."/>
            <person name="Tomimura Y."/>
            <person name="Tsolas J.M."/>
            <person name="Valente V.L."/>
            <person name="Venter E."/>
            <person name="Venter J.C."/>
            <person name="Vicario S."/>
            <person name="Vieira F.G."/>
            <person name="Vilella A.J."/>
            <person name="Villasante A."/>
            <person name="Walenz B."/>
            <person name="Wang J."/>
            <person name="Wasserman M."/>
            <person name="Watts T."/>
            <person name="Wilson D."/>
            <person name="Wilson R.K."/>
            <person name="Wing R.A."/>
            <person name="Wolfner M.F."/>
            <person name="Wong A."/>
            <person name="Wong G.K."/>
            <person name="Wu C.I."/>
            <person name="Wu G."/>
            <person name="Yamamoto D."/>
            <person name="Yang H.P."/>
            <person name="Yang S.P."/>
            <person name="Yorke J.A."/>
            <person name="Yoshida K."/>
            <person name="Zdobnov E."/>
            <person name="Zhang P."/>
            <person name="Zhang Y."/>
            <person name="Zimin A.V."/>
            <person name="Baldwin J."/>
            <person name="Abdouelleil A."/>
            <person name="Abdulkadir J."/>
            <person name="Abebe A."/>
            <person name="Abera B."/>
            <person name="Abreu J."/>
            <person name="Acer S.C."/>
            <person name="Aftuck L."/>
            <person name="Alexander A."/>
            <person name="An P."/>
            <person name="Anderson E."/>
            <person name="Anderson S."/>
            <person name="Arachi H."/>
            <person name="Azer M."/>
            <person name="Bachantsang P."/>
            <person name="Barry A."/>
            <person name="Bayul T."/>
            <person name="Berlin A."/>
            <person name="Bessette D."/>
            <person name="Bloom T."/>
            <person name="Blye J."/>
            <person name="Boguslavskiy L."/>
            <person name="Bonnet C."/>
            <person name="Boukhgalter B."/>
            <person name="Bourzgui I."/>
            <person name="Brown A."/>
            <person name="Cahill P."/>
            <person name="Channer S."/>
            <person name="Cheshatsang Y."/>
            <person name="Chuda L."/>
            <person name="Citroen M."/>
            <person name="Collymore A."/>
            <person name="Cooke P."/>
            <person name="Costello M."/>
            <person name="D'Aco K."/>
            <person name="Daza R."/>
            <person name="De Haan G."/>
            <person name="DeGray S."/>
            <person name="DeMaso C."/>
            <person name="Dhargay N."/>
            <person name="Dooley K."/>
            <person name="Dooley E."/>
            <person name="Doricent M."/>
            <person name="Dorje P."/>
            <person name="Dorjee K."/>
            <person name="Dupes A."/>
            <person name="Elong R."/>
            <person name="Falk J."/>
            <person name="Farina A."/>
            <person name="Faro S."/>
            <person name="Ferguson D."/>
            <person name="Fisher S."/>
            <person name="Foley C.D."/>
            <person name="Franke A."/>
            <person name="Friedrich D."/>
            <person name="Gadbois L."/>
            <person name="Gearin G."/>
            <person name="Gearin C.R."/>
            <person name="Giannoukos G."/>
            <person name="Goode T."/>
            <person name="Graham J."/>
            <person name="Grandbois E."/>
            <person name="Grewal S."/>
            <person name="Gyaltsen K."/>
            <person name="Hafez N."/>
            <person name="Hagos B."/>
            <person name="Hall J."/>
            <person name="Henson C."/>
            <person name="Hollinger A."/>
            <person name="Honan T."/>
            <person name="Huard M.D."/>
            <person name="Hughes L."/>
            <person name="Hurhula B."/>
            <person name="Husby M.E."/>
            <person name="Kamat A."/>
            <person name="Kanga B."/>
            <person name="Kashin S."/>
            <person name="Khazanovich D."/>
            <person name="Kisner P."/>
            <person name="Lance K."/>
            <person name="Lara M."/>
            <person name="Lee W."/>
            <person name="Lennon N."/>
            <person name="Letendre F."/>
            <person name="LeVine R."/>
            <person name="Lipovsky A."/>
            <person name="Liu X."/>
            <person name="Liu J."/>
            <person name="Liu S."/>
            <person name="Lokyitsang T."/>
            <person name="Lokyitsang Y."/>
            <person name="Lubonja R."/>
            <person name="Lui A."/>
            <person name="MacDonald P."/>
            <person name="Magnisalis V."/>
            <person name="Maru K."/>
            <person name="Matthews C."/>
            <person name="McCusker W."/>
            <person name="McDonough S."/>
            <person name="Mehta T."/>
            <person name="Meldrim J."/>
            <person name="Meneus L."/>
            <person name="Mihai O."/>
            <person name="Mihalev A."/>
            <person name="Mihova T."/>
            <person name="Mittelman R."/>
            <person name="Mlenga V."/>
            <person name="Montmayeur A."/>
            <person name="Mulrain L."/>
            <person name="Navidi A."/>
            <person name="Naylor J."/>
            <person name="Negash T."/>
            <person name="Nguyen T."/>
            <person name="Nguyen N."/>
            <person name="Nicol R."/>
            <person name="Norbu C."/>
            <person name="Norbu N."/>
            <person name="Novod N."/>
            <person name="O'Neill B."/>
            <person name="Osman S."/>
            <person name="Markiewicz E."/>
            <person name="Oyono O.L."/>
            <person name="Patti C."/>
            <person name="Phunkhang P."/>
            <person name="Pierre F."/>
            <person name="Priest M."/>
            <person name="Raghuraman S."/>
            <person name="Rege F."/>
            <person name="Reyes R."/>
            <person name="Rise C."/>
            <person name="Rogov P."/>
            <person name="Ross K."/>
            <person name="Ryan E."/>
            <person name="Settipalli S."/>
            <person name="Shea T."/>
            <person name="Sherpa N."/>
            <person name="Shi L."/>
            <person name="Shih D."/>
            <person name="Sparrow T."/>
            <person name="Spaulding J."/>
            <person name="Stalker J."/>
            <person name="Stange-Thomann N."/>
            <person name="Stavropoulos S."/>
            <person name="Stone C."/>
            <person name="Strader C."/>
            <person name="Tesfaye S."/>
            <person name="Thomson T."/>
            <person name="Thoulutsang Y."/>
            <person name="Thoulutsang D."/>
            <person name="Topham K."/>
            <person name="Topping I."/>
            <person name="Tsamla T."/>
            <person name="Vassiliev H."/>
            <person name="Vo A."/>
            <person name="Wangchuk T."/>
            <person name="Wangdi T."/>
            <person name="Weiand M."/>
            <person name="Wilkinson J."/>
            <person name="Wilson A."/>
            <person name="Yadav S."/>
            <person name="Young G."/>
            <person name="Yu Q."/>
            <person name="Zembek L."/>
            <person name="Zhong D."/>
            <person name="Zimmer A."/>
            <person name="Zwirko Z."/>
            <person name="Jaffe D.B."/>
            <person name="Alvarez P."/>
            <person name="Brockman W."/>
            <person name="Butler J."/>
            <person name="Chin C."/>
            <person name="Gnerre S."/>
            <person name="Grabherr M."/>
            <person name="Kleber M."/>
            <person name="Mauceli E."/>
            <person name="MacCallum I."/>
        </authorList>
    </citation>
    <scope>NUCLEOTIDE SEQUENCE [LARGE SCALE GENOMIC DNA]</scope>
    <source>
        <strain evidence="3">Tucson 14030-0811.24</strain>
    </source>
</reference>
<dbReference type="Proteomes" id="UP000007798">
    <property type="component" value="Unassembled WGS sequence"/>
</dbReference>
<keyword evidence="1" id="KW-0175">Coiled coil</keyword>